<dbReference type="Pfam" id="PF13266">
    <property type="entry name" value="DUF4057"/>
    <property type="match status" value="1"/>
</dbReference>
<dbReference type="PANTHER" id="PTHR31956">
    <property type="entry name" value="NON-SPECIFIC PHOSPHOLIPASE C4-RELATED"/>
    <property type="match status" value="1"/>
</dbReference>
<dbReference type="EMBL" id="BPVZ01000127">
    <property type="protein sequence ID" value="GKV38356.1"/>
    <property type="molecule type" value="Genomic_DNA"/>
</dbReference>
<evidence type="ECO:0000313" key="3">
    <source>
        <dbReference type="EMBL" id="GKV38356.1"/>
    </source>
</evidence>
<reference evidence="3 4" key="1">
    <citation type="journal article" date="2021" name="Commun. Biol.">
        <title>The genome of Shorea leprosula (Dipterocarpaceae) highlights the ecological relevance of drought in aseasonal tropical rainforests.</title>
        <authorList>
            <person name="Ng K.K.S."/>
            <person name="Kobayashi M.J."/>
            <person name="Fawcett J.A."/>
            <person name="Hatakeyama M."/>
            <person name="Paape T."/>
            <person name="Ng C.H."/>
            <person name="Ang C.C."/>
            <person name="Tnah L.H."/>
            <person name="Lee C.T."/>
            <person name="Nishiyama T."/>
            <person name="Sese J."/>
            <person name="O'Brien M.J."/>
            <person name="Copetti D."/>
            <person name="Mohd Noor M.I."/>
            <person name="Ong R.C."/>
            <person name="Putra M."/>
            <person name="Sireger I.Z."/>
            <person name="Indrioko S."/>
            <person name="Kosugi Y."/>
            <person name="Izuno A."/>
            <person name="Isagi Y."/>
            <person name="Lee S.L."/>
            <person name="Shimizu K.K."/>
        </authorList>
    </citation>
    <scope>NUCLEOTIDE SEQUENCE [LARGE SCALE GENOMIC DNA]</scope>
    <source>
        <strain evidence="3">214</strain>
    </source>
</reference>
<organism evidence="3 4">
    <name type="scientific">Rubroshorea leprosula</name>
    <dbReference type="NCBI Taxonomy" id="152421"/>
    <lineage>
        <taxon>Eukaryota</taxon>
        <taxon>Viridiplantae</taxon>
        <taxon>Streptophyta</taxon>
        <taxon>Embryophyta</taxon>
        <taxon>Tracheophyta</taxon>
        <taxon>Spermatophyta</taxon>
        <taxon>Magnoliopsida</taxon>
        <taxon>eudicotyledons</taxon>
        <taxon>Gunneridae</taxon>
        <taxon>Pentapetalae</taxon>
        <taxon>rosids</taxon>
        <taxon>malvids</taxon>
        <taxon>Malvales</taxon>
        <taxon>Dipterocarpaceae</taxon>
        <taxon>Rubroshorea</taxon>
    </lineage>
</organism>
<accession>A0AAV5LLP9</accession>
<keyword evidence="1" id="KW-0378">Hydrolase</keyword>
<name>A0AAV5LLP9_9ROSI</name>
<dbReference type="Gene3D" id="3.40.720.10">
    <property type="entry name" value="Alkaline Phosphatase, subunit A"/>
    <property type="match status" value="1"/>
</dbReference>
<dbReference type="Pfam" id="PF04185">
    <property type="entry name" value="Phosphoesterase"/>
    <property type="match status" value="1"/>
</dbReference>
<dbReference type="InterPro" id="IPR007312">
    <property type="entry name" value="Phosphoesterase"/>
</dbReference>
<dbReference type="GO" id="GO:0009395">
    <property type="term" value="P:phospholipid catabolic process"/>
    <property type="evidence" value="ECO:0007669"/>
    <property type="project" value="TreeGrafter"/>
</dbReference>
<feature type="domain" description="DUF4057" evidence="2">
    <location>
        <begin position="92"/>
        <end position="126"/>
    </location>
</feature>
<proteinExistence type="predicted"/>
<gene>
    <name evidence="3" type="ORF">SLEP1_g46272</name>
</gene>
<dbReference type="AlphaFoldDB" id="A0AAV5LLP9"/>
<dbReference type="GO" id="GO:0042578">
    <property type="term" value="F:phosphoric ester hydrolase activity"/>
    <property type="evidence" value="ECO:0007669"/>
    <property type="project" value="UniProtKB-ARBA"/>
</dbReference>
<dbReference type="Proteomes" id="UP001054252">
    <property type="component" value="Unassembled WGS sequence"/>
</dbReference>
<evidence type="ECO:0000259" key="2">
    <source>
        <dbReference type="Pfam" id="PF13266"/>
    </source>
</evidence>
<protein>
    <recommendedName>
        <fullName evidence="2">DUF4057 domain-containing protein</fullName>
    </recommendedName>
</protein>
<evidence type="ECO:0000313" key="4">
    <source>
        <dbReference type="Proteomes" id="UP001054252"/>
    </source>
</evidence>
<dbReference type="InterPro" id="IPR025131">
    <property type="entry name" value="DUF4057"/>
</dbReference>
<dbReference type="InterPro" id="IPR017850">
    <property type="entry name" value="Alkaline_phosphatase_core_sf"/>
</dbReference>
<dbReference type="PANTHER" id="PTHR31956:SF1">
    <property type="entry name" value="NON-SPECIFIC PHOSPHOLIPASE C1"/>
    <property type="match status" value="1"/>
</dbReference>
<sequence length="202" mass="22367">MNEGMAKTVMNRFEPGRVLIYIELANEFAVFDRWFTSVLALTQPNLFYAYSTMSFGAMSNMRKDLIHGFPQKIIFDSLEENKDLGIEEKMERSTPMRKPHRSTVGLLTWSETHPPDSPAPGSVASRSVWSCQGWLGFNTTQALPGFDATQASPGFDATRHAWVPPNPACPEGKAAVGFLQVDEDEEGIGAGFDFEPSKQSKA</sequence>
<keyword evidence="4" id="KW-1185">Reference proteome</keyword>
<evidence type="ECO:0000256" key="1">
    <source>
        <dbReference type="ARBA" id="ARBA00022801"/>
    </source>
</evidence>
<comment type="caution">
    <text evidence="3">The sequence shown here is derived from an EMBL/GenBank/DDBJ whole genome shotgun (WGS) entry which is preliminary data.</text>
</comment>